<reference evidence="8 9" key="2">
    <citation type="journal article" date="2008" name="Nature">
        <title>The Phaeodactylum genome reveals the evolutionary history of diatom genomes.</title>
        <authorList>
            <person name="Bowler C."/>
            <person name="Allen A.E."/>
            <person name="Badger J.H."/>
            <person name="Grimwood J."/>
            <person name="Jabbari K."/>
            <person name="Kuo A."/>
            <person name="Maheswari U."/>
            <person name="Martens C."/>
            <person name="Maumus F."/>
            <person name="Otillar R.P."/>
            <person name="Rayko E."/>
            <person name="Salamov A."/>
            <person name="Vandepoele K."/>
            <person name="Beszteri B."/>
            <person name="Gruber A."/>
            <person name="Heijde M."/>
            <person name="Katinka M."/>
            <person name="Mock T."/>
            <person name="Valentin K."/>
            <person name="Verret F."/>
            <person name="Berges J.A."/>
            <person name="Brownlee C."/>
            <person name="Cadoret J.P."/>
            <person name="Chiovitti A."/>
            <person name="Choi C.J."/>
            <person name="Coesel S."/>
            <person name="De Martino A."/>
            <person name="Detter J.C."/>
            <person name="Durkin C."/>
            <person name="Falciatore A."/>
            <person name="Fournet J."/>
            <person name="Haruta M."/>
            <person name="Huysman M.J."/>
            <person name="Jenkins B.D."/>
            <person name="Jiroutova K."/>
            <person name="Jorgensen R.E."/>
            <person name="Joubert Y."/>
            <person name="Kaplan A."/>
            <person name="Kroger N."/>
            <person name="Kroth P.G."/>
            <person name="La Roche J."/>
            <person name="Lindquist E."/>
            <person name="Lommer M."/>
            <person name="Martin-Jezequel V."/>
            <person name="Lopez P.J."/>
            <person name="Lucas S."/>
            <person name="Mangogna M."/>
            <person name="McGinnis K."/>
            <person name="Medlin L.K."/>
            <person name="Montsant A."/>
            <person name="Oudot-Le Secq M.P."/>
            <person name="Napoli C."/>
            <person name="Obornik M."/>
            <person name="Parker M.S."/>
            <person name="Petit J.L."/>
            <person name="Porcel B.M."/>
            <person name="Poulsen N."/>
            <person name="Robison M."/>
            <person name="Rychlewski L."/>
            <person name="Rynearson T.A."/>
            <person name="Schmutz J."/>
            <person name="Shapiro H."/>
            <person name="Siaut M."/>
            <person name="Stanley M."/>
            <person name="Sussman M.R."/>
            <person name="Taylor A.R."/>
            <person name="Vardi A."/>
            <person name="von Dassow P."/>
            <person name="Vyverman W."/>
            <person name="Willis A."/>
            <person name="Wyrwicz L.S."/>
            <person name="Rokhsar D.S."/>
            <person name="Weissenbach J."/>
            <person name="Armbrust E.V."/>
            <person name="Green B.R."/>
            <person name="Van de Peer Y."/>
            <person name="Grigoriev I.V."/>
        </authorList>
    </citation>
    <scope>NUCLEOTIDE SEQUENCE [LARGE SCALE GENOMIC DNA]</scope>
    <source>
        <strain evidence="8 9">CCMP1335</strain>
    </source>
</reference>
<dbReference type="Proteomes" id="UP000001449">
    <property type="component" value="Unassembled WGS sequence"/>
</dbReference>
<sequence length="788" mass="86283">MMMTANDFRPREEMPETVPLDESHPFLNVKDKEVVEGGSGGEDGERSEGDLQKEFVARLKEKKEWEAPHPRGEDADKVFEEHSPPCRRNRQLNHQKAEVFVERFLDGSIHTNHPITDANISRRRRKSTDVVERGSGFLRTPLKSHSSIKPSYQDMATLSRKRTICETNSAYHPIGDSISDGSGGLDGQSGLRRRRVAKDTHQDVVVGASVAATDSISNASASLTKGSSTLPAAASKSVVPLSMQLLRPFWSISCCPDCRHTSSASKEDFGNGHSNATVAPTMLDSRLRSVSTASLTTFSDTPRARTSSSADSTIQGMKLRNDSTMSTSSVSSDATSEEQFSNSVAITPTASSTNTNSNVTIEQIIAEYTTACRVYGCSDRINPGVLTTFRYCLPTLRVSSSFFDADMLALVEVLLKHCNGALSFITRLDFSVAAKEGKSTAYGGGGGTGKKGFRSHGAYALSKVLQVSQFIEEVYLTDNRIGSYGATSLFKALKKNTTVKTLLMKGCRIGEKGAMVFASEICGDDSASCLKMVDLSINHIGFRGCFEIEKSLKEWNDHADVYECDNDASPLIVDLEANLVFQEVMNGVTHGLGVVLGSVGTYLLTNRVQGLPFHYVLSCAIYSISLIILYSSSTLYHSFFALKRTKFILGVFDRCAIYLLIAGSYTPFLMIALHHEEHWSLHLLSFIWAFAVAGILVEATIWGWEHKSKLSLAMYLGMGWSCVICMPDLVKVLPAQALALLVAGGLSYTGGVPFFVRNSNMDHAIWHVFVLMGSVFHWLCVYLHVVKL</sequence>
<feature type="binding site" evidence="5">
    <location>
        <position position="767"/>
    </location>
    <ligand>
        <name>Zn(2+)</name>
        <dbReference type="ChEBI" id="CHEBI:29105"/>
    </ligand>
</feature>
<feature type="binding site" evidence="5">
    <location>
        <position position="637"/>
    </location>
    <ligand>
        <name>Zn(2+)</name>
        <dbReference type="ChEBI" id="CHEBI:29105"/>
    </ligand>
</feature>
<feature type="transmembrane region" description="Helical" evidence="7">
    <location>
        <begin position="651"/>
        <end position="673"/>
    </location>
</feature>
<dbReference type="eggNOG" id="KOG4243">
    <property type="taxonomic scope" value="Eukaryota"/>
</dbReference>
<feature type="compositionally biased region" description="Basic and acidic residues" evidence="6">
    <location>
        <begin position="65"/>
        <end position="84"/>
    </location>
</feature>
<feature type="compositionally biased region" description="Low complexity" evidence="6">
    <location>
        <begin position="323"/>
        <end position="334"/>
    </location>
</feature>
<evidence type="ECO:0000256" key="3">
    <source>
        <dbReference type="ARBA" id="ARBA00022989"/>
    </source>
</evidence>
<dbReference type="InterPro" id="IPR004254">
    <property type="entry name" value="AdipoR/HlyIII-related"/>
</dbReference>
<organism evidence="8 9">
    <name type="scientific">Thalassiosira pseudonana</name>
    <name type="common">Marine diatom</name>
    <name type="synonym">Cyclotella nana</name>
    <dbReference type="NCBI Taxonomy" id="35128"/>
    <lineage>
        <taxon>Eukaryota</taxon>
        <taxon>Sar</taxon>
        <taxon>Stramenopiles</taxon>
        <taxon>Ochrophyta</taxon>
        <taxon>Bacillariophyta</taxon>
        <taxon>Coscinodiscophyceae</taxon>
        <taxon>Thalassiosirophycidae</taxon>
        <taxon>Thalassiosirales</taxon>
        <taxon>Thalassiosiraceae</taxon>
        <taxon>Thalassiosira</taxon>
    </lineage>
</organism>
<dbReference type="AlphaFoldDB" id="B8LDF2"/>
<dbReference type="Gene3D" id="3.80.10.10">
    <property type="entry name" value="Ribonuclease Inhibitor"/>
    <property type="match status" value="1"/>
</dbReference>
<dbReference type="KEGG" id="tps:THAPSDRAFT_11229"/>
<feature type="transmembrane region" description="Helical" evidence="7">
    <location>
        <begin position="736"/>
        <end position="756"/>
    </location>
</feature>
<feature type="transmembrane region" description="Helical" evidence="7">
    <location>
        <begin position="679"/>
        <end position="700"/>
    </location>
</feature>
<dbReference type="RefSeq" id="XP_002297071.1">
    <property type="nucleotide sequence ID" value="XM_002297035.1"/>
</dbReference>
<dbReference type="EMBL" id="DS999419">
    <property type="protein sequence ID" value="EED86799.1"/>
    <property type="molecule type" value="Genomic_DNA"/>
</dbReference>
<feature type="region of interest" description="Disordered" evidence="6">
    <location>
        <begin position="65"/>
        <end position="86"/>
    </location>
</feature>
<protein>
    <submittedName>
        <fullName evidence="8">Uncharacterized protein</fullName>
    </submittedName>
</protein>
<keyword evidence="4 7" id="KW-0472">Membrane</keyword>
<gene>
    <name evidence="8" type="ORF">THAPSDRAFT_11229</name>
</gene>
<accession>B8LDF2</accession>
<dbReference type="HOGENOM" id="CLU_356229_0_0_1"/>
<keyword evidence="5" id="KW-0862">Zinc</keyword>
<dbReference type="PaxDb" id="35128-Thaps11229"/>
<evidence type="ECO:0000313" key="9">
    <source>
        <dbReference type="Proteomes" id="UP000001449"/>
    </source>
</evidence>
<feature type="compositionally biased region" description="Basic and acidic residues" evidence="6">
    <location>
        <begin position="43"/>
        <end position="52"/>
    </location>
</feature>
<keyword evidence="2 7" id="KW-0812">Transmembrane</keyword>
<feature type="transmembrane region" description="Helical" evidence="7">
    <location>
        <begin position="712"/>
        <end position="730"/>
    </location>
</feature>
<feature type="compositionally biased region" description="Polar residues" evidence="6">
    <location>
        <begin position="337"/>
        <end position="346"/>
    </location>
</feature>
<feature type="compositionally biased region" description="Basic and acidic residues" evidence="6">
    <location>
        <begin position="21"/>
        <end position="35"/>
    </location>
</feature>
<evidence type="ECO:0000256" key="5">
    <source>
        <dbReference type="PIRSR" id="PIRSR604254-1"/>
    </source>
</evidence>
<evidence type="ECO:0000256" key="1">
    <source>
        <dbReference type="ARBA" id="ARBA00004141"/>
    </source>
</evidence>
<keyword evidence="5" id="KW-0479">Metal-binding</keyword>
<dbReference type="InterPro" id="IPR032675">
    <property type="entry name" value="LRR_dom_sf"/>
</dbReference>
<dbReference type="GeneID" id="7449945"/>
<keyword evidence="3 7" id="KW-1133">Transmembrane helix</keyword>
<dbReference type="PANTHER" id="PTHR20855">
    <property type="entry name" value="ADIPOR/PROGESTIN RECEPTOR-RELATED"/>
    <property type="match status" value="1"/>
</dbReference>
<evidence type="ECO:0000313" key="8">
    <source>
        <dbReference type="EMBL" id="EED86799.1"/>
    </source>
</evidence>
<dbReference type="SUPFAM" id="SSF52047">
    <property type="entry name" value="RNI-like"/>
    <property type="match status" value="1"/>
</dbReference>
<comment type="subcellular location">
    <subcellularLocation>
        <location evidence="1">Membrane</location>
        <topology evidence="1">Multi-pass membrane protein</topology>
    </subcellularLocation>
</comment>
<proteinExistence type="predicted"/>
<evidence type="ECO:0000256" key="7">
    <source>
        <dbReference type="SAM" id="Phobius"/>
    </source>
</evidence>
<feature type="compositionally biased region" description="Polar residues" evidence="6">
    <location>
        <begin position="298"/>
        <end position="315"/>
    </location>
</feature>
<dbReference type="GO" id="GO:0016020">
    <property type="term" value="C:membrane"/>
    <property type="evidence" value="ECO:0007669"/>
    <property type="project" value="UniProtKB-SubCell"/>
</dbReference>
<keyword evidence="9" id="KW-1185">Reference proteome</keyword>
<reference evidence="8 9" key="1">
    <citation type="journal article" date="2004" name="Science">
        <title>The genome of the diatom Thalassiosira pseudonana: ecology, evolution, and metabolism.</title>
        <authorList>
            <person name="Armbrust E.V."/>
            <person name="Berges J.A."/>
            <person name="Bowler C."/>
            <person name="Green B.R."/>
            <person name="Martinez D."/>
            <person name="Putnam N.H."/>
            <person name="Zhou S."/>
            <person name="Allen A.E."/>
            <person name="Apt K.E."/>
            <person name="Bechner M."/>
            <person name="Brzezinski M.A."/>
            <person name="Chaal B.K."/>
            <person name="Chiovitti A."/>
            <person name="Davis A.K."/>
            <person name="Demarest M.S."/>
            <person name="Detter J.C."/>
            <person name="Glavina T."/>
            <person name="Goodstein D."/>
            <person name="Hadi M.Z."/>
            <person name="Hellsten U."/>
            <person name="Hildebrand M."/>
            <person name="Jenkins B.D."/>
            <person name="Jurka J."/>
            <person name="Kapitonov V.V."/>
            <person name="Kroger N."/>
            <person name="Lau W.W."/>
            <person name="Lane T.W."/>
            <person name="Larimer F.W."/>
            <person name="Lippmeier J.C."/>
            <person name="Lucas S."/>
            <person name="Medina M."/>
            <person name="Montsant A."/>
            <person name="Obornik M."/>
            <person name="Parker M.S."/>
            <person name="Palenik B."/>
            <person name="Pazour G.J."/>
            <person name="Richardson P.M."/>
            <person name="Rynearson T.A."/>
            <person name="Saito M.A."/>
            <person name="Schwartz D.C."/>
            <person name="Thamatrakoln K."/>
            <person name="Valentin K."/>
            <person name="Vardi A."/>
            <person name="Wilkerson F.P."/>
            <person name="Rokhsar D.S."/>
        </authorList>
    </citation>
    <scope>NUCLEOTIDE SEQUENCE [LARGE SCALE GENOMIC DNA]</scope>
    <source>
        <strain evidence="8 9">CCMP1335</strain>
    </source>
</reference>
<evidence type="ECO:0000256" key="2">
    <source>
        <dbReference type="ARBA" id="ARBA00022692"/>
    </source>
</evidence>
<dbReference type="Pfam" id="PF03006">
    <property type="entry name" value="HlyIII"/>
    <property type="match status" value="1"/>
</dbReference>
<dbReference type="GO" id="GO:0046872">
    <property type="term" value="F:metal ion binding"/>
    <property type="evidence" value="ECO:0007669"/>
    <property type="project" value="UniProtKB-KW"/>
</dbReference>
<feature type="region of interest" description="Disordered" evidence="6">
    <location>
        <begin position="298"/>
        <end position="353"/>
    </location>
</feature>
<feature type="binding site" evidence="5">
    <location>
        <position position="763"/>
    </location>
    <ligand>
        <name>Zn(2+)</name>
        <dbReference type="ChEBI" id="CHEBI:29105"/>
    </ligand>
</feature>
<dbReference type="InParanoid" id="B8LDF2"/>
<name>B8LDF2_THAPS</name>
<evidence type="ECO:0000256" key="4">
    <source>
        <dbReference type="ARBA" id="ARBA00023136"/>
    </source>
</evidence>
<evidence type="ECO:0000256" key="6">
    <source>
        <dbReference type="SAM" id="MobiDB-lite"/>
    </source>
</evidence>
<feature type="transmembrane region" description="Helical" evidence="7">
    <location>
        <begin position="768"/>
        <end position="785"/>
    </location>
</feature>
<feature type="region of interest" description="Disordered" evidence="6">
    <location>
        <begin position="1"/>
        <end position="52"/>
    </location>
</feature>
<dbReference type="PANTHER" id="PTHR20855:SF3">
    <property type="entry name" value="LD03007P"/>
    <property type="match status" value="1"/>
</dbReference>